<dbReference type="GO" id="GO:0005886">
    <property type="term" value="C:plasma membrane"/>
    <property type="evidence" value="ECO:0007669"/>
    <property type="project" value="UniProtKB-SubCell"/>
</dbReference>
<keyword evidence="12 13" id="KW-0472">Membrane</keyword>
<feature type="transmembrane region" description="Helical" evidence="13">
    <location>
        <begin position="122"/>
        <end position="141"/>
    </location>
</feature>
<evidence type="ECO:0000313" key="15">
    <source>
        <dbReference type="EMBL" id="PIR96440.1"/>
    </source>
</evidence>
<accession>A0A2H0VDS2</accession>
<evidence type="ECO:0000256" key="10">
    <source>
        <dbReference type="ARBA" id="ARBA00022989"/>
    </source>
</evidence>
<evidence type="ECO:0000256" key="12">
    <source>
        <dbReference type="ARBA" id="ARBA00023136"/>
    </source>
</evidence>
<reference evidence="16" key="1">
    <citation type="submission" date="2017-09" db="EMBL/GenBank/DDBJ databases">
        <title>Depth-based differentiation of microbial function through sediment-hosted aquifers and enrichment of novel symbionts in the deep terrestrial subsurface.</title>
        <authorList>
            <person name="Probst A.J."/>
            <person name="Ladd B."/>
            <person name="Jarett J.K."/>
            <person name="Geller-Mcgrath D.E."/>
            <person name="Sieber C.M.K."/>
            <person name="Emerson J.B."/>
            <person name="Anantharaman K."/>
            <person name="Thomas B.C."/>
            <person name="Malmstrom R."/>
            <person name="Stieglmeier M."/>
            <person name="Klingl A."/>
            <person name="Woyke T."/>
            <person name="Ryan C.M."/>
            <person name="Banfield J.F."/>
        </authorList>
    </citation>
    <scope>NUCLEOTIDE SEQUENCE [LARGE SCALE GENOMIC DNA]</scope>
</reference>
<dbReference type="InterPro" id="IPR044537">
    <property type="entry name" value="Rip2-like"/>
</dbReference>
<dbReference type="CDD" id="cd06158">
    <property type="entry name" value="S2P-M50_like_1"/>
    <property type="match status" value="1"/>
</dbReference>
<evidence type="ECO:0000256" key="8">
    <source>
        <dbReference type="ARBA" id="ARBA00022801"/>
    </source>
</evidence>
<keyword evidence="5 15" id="KW-0645">Protease</keyword>
<organism evidence="15 16">
    <name type="scientific">Candidatus Doudnabacteria bacterium CG10_big_fil_rev_8_21_14_0_10_42_18</name>
    <dbReference type="NCBI Taxonomy" id="1974552"/>
    <lineage>
        <taxon>Bacteria</taxon>
        <taxon>Candidatus Doudnaibacteriota</taxon>
    </lineage>
</organism>
<evidence type="ECO:0000256" key="2">
    <source>
        <dbReference type="ARBA" id="ARBA00004651"/>
    </source>
</evidence>
<proteinExistence type="inferred from homology"/>
<feature type="transmembrane region" description="Helical" evidence="13">
    <location>
        <begin position="49"/>
        <end position="68"/>
    </location>
</feature>
<comment type="caution">
    <text evidence="15">The sequence shown here is derived from an EMBL/GenBank/DDBJ whole genome shotgun (WGS) entry which is preliminary data.</text>
</comment>
<keyword evidence="10 13" id="KW-1133">Transmembrane helix</keyword>
<feature type="domain" description="Peptidase M50" evidence="14">
    <location>
        <begin position="122"/>
        <end position="173"/>
    </location>
</feature>
<comment type="subcellular location">
    <subcellularLocation>
        <location evidence="2">Cell membrane</location>
        <topology evidence="2">Multi-pass membrane protein</topology>
    </subcellularLocation>
</comment>
<dbReference type="GO" id="GO:0008237">
    <property type="term" value="F:metallopeptidase activity"/>
    <property type="evidence" value="ECO:0007669"/>
    <property type="project" value="UniProtKB-KW"/>
</dbReference>
<evidence type="ECO:0000256" key="13">
    <source>
        <dbReference type="SAM" id="Phobius"/>
    </source>
</evidence>
<protein>
    <submittedName>
        <fullName evidence="15">Site-2 protease family protein</fullName>
    </submittedName>
</protein>
<dbReference type="InterPro" id="IPR008915">
    <property type="entry name" value="Peptidase_M50"/>
</dbReference>
<dbReference type="GO" id="GO:0046872">
    <property type="term" value="F:metal ion binding"/>
    <property type="evidence" value="ECO:0007669"/>
    <property type="project" value="UniProtKB-KW"/>
</dbReference>
<evidence type="ECO:0000256" key="9">
    <source>
        <dbReference type="ARBA" id="ARBA00022833"/>
    </source>
</evidence>
<name>A0A2H0VDS2_9BACT</name>
<sequence>MDIIIVFVILIFSAIVHEVMHGVVAEKLGDSTARYAGRITLNPIPHIDPFGSILLPFILLAVGSPIIFGAAKPVPVNFNNLRKPKRDMALVSLAGPLSNFALAVLCVIPIKLGLANSISGPILIQAILINIILGTFNLIPIPPLDGSKILLALAPDEWMHKILSFERYGFMLVILFLFMGILDKILLPVLSLFGQIFGIRFF</sequence>
<evidence type="ECO:0000256" key="6">
    <source>
        <dbReference type="ARBA" id="ARBA00022692"/>
    </source>
</evidence>
<evidence type="ECO:0000256" key="5">
    <source>
        <dbReference type="ARBA" id="ARBA00022670"/>
    </source>
</evidence>
<keyword evidence="11" id="KW-0482">Metalloprotease</keyword>
<dbReference type="PANTHER" id="PTHR35864">
    <property type="entry name" value="ZINC METALLOPROTEASE MJ0611-RELATED"/>
    <property type="match status" value="1"/>
</dbReference>
<dbReference type="PANTHER" id="PTHR35864:SF1">
    <property type="entry name" value="ZINC METALLOPROTEASE YWHC-RELATED"/>
    <property type="match status" value="1"/>
</dbReference>
<keyword evidence="9" id="KW-0862">Zinc</keyword>
<dbReference type="Proteomes" id="UP000230922">
    <property type="component" value="Unassembled WGS sequence"/>
</dbReference>
<feature type="transmembrane region" description="Helical" evidence="13">
    <location>
        <begin position="89"/>
        <end position="110"/>
    </location>
</feature>
<keyword evidence="6 13" id="KW-0812">Transmembrane</keyword>
<evidence type="ECO:0000256" key="1">
    <source>
        <dbReference type="ARBA" id="ARBA00001947"/>
    </source>
</evidence>
<dbReference type="EMBL" id="PFAK01000016">
    <property type="protein sequence ID" value="PIR96440.1"/>
    <property type="molecule type" value="Genomic_DNA"/>
</dbReference>
<dbReference type="Pfam" id="PF02163">
    <property type="entry name" value="Peptidase_M50"/>
    <property type="match status" value="1"/>
</dbReference>
<evidence type="ECO:0000256" key="7">
    <source>
        <dbReference type="ARBA" id="ARBA00022723"/>
    </source>
</evidence>
<evidence type="ECO:0000256" key="3">
    <source>
        <dbReference type="ARBA" id="ARBA00007931"/>
    </source>
</evidence>
<evidence type="ECO:0000256" key="4">
    <source>
        <dbReference type="ARBA" id="ARBA00022475"/>
    </source>
</evidence>
<evidence type="ECO:0000256" key="11">
    <source>
        <dbReference type="ARBA" id="ARBA00023049"/>
    </source>
</evidence>
<keyword evidence="7" id="KW-0479">Metal-binding</keyword>
<dbReference type="GO" id="GO:0006508">
    <property type="term" value="P:proteolysis"/>
    <property type="evidence" value="ECO:0007669"/>
    <property type="project" value="UniProtKB-KW"/>
</dbReference>
<keyword evidence="4" id="KW-1003">Cell membrane</keyword>
<comment type="cofactor">
    <cofactor evidence="1">
        <name>Zn(2+)</name>
        <dbReference type="ChEBI" id="CHEBI:29105"/>
    </cofactor>
</comment>
<evidence type="ECO:0000259" key="14">
    <source>
        <dbReference type="Pfam" id="PF02163"/>
    </source>
</evidence>
<comment type="similarity">
    <text evidence="3">Belongs to the peptidase M50B family.</text>
</comment>
<keyword evidence="8" id="KW-0378">Hydrolase</keyword>
<evidence type="ECO:0000313" key="16">
    <source>
        <dbReference type="Proteomes" id="UP000230922"/>
    </source>
</evidence>
<dbReference type="InterPro" id="IPR052348">
    <property type="entry name" value="Metallopeptidase_M50B"/>
</dbReference>
<dbReference type="AlphaFoldDB" id="A0A2H0VDS2"/>
<gene>
    <name evidence="15" type="ORF">COT92_00955</name>
</gene>
<feature type="transmembrane region" description="Helical" evidence="13">
    <location>
        <begin position="168"/>
        <end position="193"/>
    </location>
</feature>